<proteinExistence type="predicted"/>
<dbReference type="PANTHER" id="PTHR34287:SF15">
    <property type="entry name" value="OS06G0551500 PROTEIN"/>
    <property type="match status" value="1"/>
</dbReference>
<dbReference type="AlphaFoldDB" id="A0AAQ3PI22"/>
<accession>A0AAQ3PI22</accession>
<sequence>MIRAGDDDVLMQLVPRGISDELLNKFAGTSAIDFDYDRSALWSPQVLRPEVLCSRTRRSRKRDVVAPTTTTAPLAMCSAAAADGGEVHMQCHRPRTEVPALHRSSKAPNALPPLSADHVNVCSTTISFTIASHSQVKRTTEAKCSDSCS</sequence>
<keyword evidence="2" id="KW-1185">Reference proteome</keyword>
<dbReference type="PANTHER" id="PTHR34287">
    <property type="entry name" value="OS06G0551500 PROTEIN-RELATED"/>
    <property type="match status" value="1"/>
</dbReference>
<organism evidence="1 2">
    <name type="scientific">Paspalum notatum var. saurae</name>
    <dbReference type="NCBI Taxonomy" id="547442"/>
    <lineage>
        <taxon>Eukaryota</taxon>
        <taxon>Viridiplantae</taxon>
        <taxon>Streptophyta</taxon>
        <taxon>Embryophyta</taxon>
        <taxon>Tracheophyta</taxon>
        <taxon>Spermatophyta</taxon>
        <taxon>Magnoliopsida</taxon>
        <taxon>Liliopsida</taxon>
        <taxon>Poales</taxon>
        <taxon>Poaceae</taxon>
        <taxon>PACMAD clade</taxon>
        <taxon>Panicoideae</taxon>
        <taxon>Andropogonodae</taxon>
        <taxon>Paspaleae</taxon>
        <taxon>Paspalinae</taxon>
        <taxon>Paspalum</taxon>
    </lineage>
</organism>
<dbReference type="EMBL" id="CP144745">
    <property type="protein sequence ID" value="WVZ48999.1"/>
    <property type="molecule type" value="Genomic_DNA"/>
</dbReference>
<dbReference type="Proteomes" id="UP001341281">
    <property type="component" value="Chromosome 01"/>
</dbReference>
<gene>
    <name evidence="1" type="ORF">U9M48_000384</name>
</gene>
<name>A0AAQ3PI22_PASNO</name>
<reference evidence="1 2" key="1">
    <citation type="submission" date="2024-02" db="EMBL/GenBank/DDBJ databases">
        <title>High-quality chromosome-scale genome assembly of Pensacola bahiagrass (Paspalum notatum Flugge var. saurae).</title>
        <authorList>
            <person name="Vega J.M."/>
            <person name="Podio M."/>
            <person name="Orjuela J."/>
            <person name="Siena L.A."/>
            <person name="Pessino S.C."/>
            <person name="Combes M.C."/>
            <person name="Mariac C."/>
            <person name="Albertini E."/>
            <person name="Pupilli F."/>
            <person name="Ortiz J.P.A."/>
            <person name="Leblanc O."/>
        </authorList>
    </citation>
    <scope>NUCLEOTIDE SEQUENCE [LARGE SCALE GENOMIC DNA]</scope>
    <source>
        <strain evidence="1">R1</strain>
        <tissue evidence="1">Leaf</tissue>
    </source>
</reference>
<evidence type="ECO:0000313" key="1">
    <source>
        <dbReference type="EMBL" id="WVZ48999.1"/>
    </source>
</evidence>
<evidence type="ECO:0000313" key="2">
    <source>
        <dbReference type="Proteomes" id="UP001341281"/>
    </source>
</evidence>
<protein>
    <submittedName>
        <fullName evidence="1">Uncharacterized protein</fullName>
    </submittedName>
</protein>